<dbReference type="Proteomes" id="UP000000346">
    <property type="component" value="Chromosome"/>
</dbReference>
<dbReference type="Pfam" id="PF14833">
    <property type="entry name" value="NAD_binding_11"/>
    <property type="match status" value="1"/>
</dbReference>
<feature type="domain" description="6-phosphogluconate dehydrogenase NADP-binding" evidence="3">
    <location>
        <begin position="2"/>
        <end position="154"/>
    </location>
</feature>
<dbReference type="PANTHER" id="PTHR43580">
    <property type="entry name" value="OXIDOREDUCTASE GLYR1-RELATED"/>
    <property type="match status" value="1"/>
</dbReference>
<name>D9PYX8_ACIS3</name>
<dbReference type="InterPro" id="IPR051265">
    <property type="entry name" value="HIBADH-related_NP60_sf"/>
</dbReference>
<gene>
    <name evidence="5" type="ordered locus">ASAC_1360</name>
</gene>
<evidence type="ECO:0000256" key="1">
    <source>
        <dbReference type="ARBA" id="ARBA00023002"/>
    </source>
</evidence>
<dbReference type="InterPro" id="IPR036291">
    <property type="entry name" value="NAD(P)-bd_dom_sf"/>
</dbReference>
<dbReference type="Pfam" id="PF03446">
    <property type="entry name" value="NAD_binding_2"/>
    <property type="match status" value="1"/>
</dbReference>
<dbReference type="OrthoDB" id="23890at2157"/>
<dbReference type="SUPFAM" id="SSF51735">
    <property type="entry name" value="NAD(P)-binding Rossmann-fold domains"/>
    <property type="match status" value="1"/>
</dbReference>
<dbReference type="RefSeq" id="WP_013267277.1">
    <property type="nucleotide sequence ID" value="NC_014374.1"/>
</dbReference>
<dbReference type="Gene3D" id="3.40.50.720">
    <property type="entry name" value="NAD(P)-binding Rossmann-like Domain"/>
    <property type="match status" value="1"/>
</dbReference>
<dbReference type="AlphaFoldDB" id="D9PYX8"/>
<keyword evidence="6" id="KW-1185">Reference proteome</keyword>
<dbReference type="KEGG" id="asc:ASAC_1360"/>
<evidence type="ECO:0000259" key="4">
    <source>
        <dbReference type="Pfam" id="PF14833"/>
    </source>
</evidence>
<dbReference type="PIRSF" id="PIRSF000103">
    <property type="entry name" value="HIBADH"/>
    <property type="match status" value="1"/>
</dbReference>
<dbReference type="GO" id="GO:0050661">
    <property type="term" value="F:NADP binding"/>
    <property type="evidence" value="ECO:0007669"/>
    <property type="project" value="InterPro"/>
</dbReference>
<dbReference type="InterPro" id="IPR006115">
    <property type="entry name" value="6PGDH_NADP-bd"/>
</dbReference>
<dbReference type="InterPro" id="IPR008927">
    <property type="entry name" value="6-PGluconate_DH-like_C_sf"/>
</dbReference>
<proteinExistence type="predicted"/>
<keyword evidence="2" id="KW-0520">NAD</keyword>
<dbReference type="GO" id="GO:0051287">
    <property type="term" value="F:NAD binding"/>
    <property type="evidence" value="ECO:0007669"/>
    <property type="project" value="InterPro"/>
</dbReference>
<evidence type="ECO:0000313" key="6">
    <source>
        <dbReference type="Proteomes" id="UP000000346"/>
    </source>
</evidence>
<dbReference type="HOGENOM" id="CLU_035117_0_7_2"/>
<dbReference type="eggNOG" id="arCOG00247">
    <property type="taxonomic scope" value="Archaea"/>
</dbReference>
<dbReference type="GO" id="GO:0016491">
    <property type="term" value="F:oxidoreductase activity"/>
    <property type="evidence" value="ECO:0007669"/>
    <property type="project" value="UniProtKB-KW"/>
</dbReference>
<protein>
    <submittedName>
        <fullName evidence="5">Putative dehydrogenase</fullName>
    </submittedName>
</protein>
<dbReference type="EMBL" id="CP001742">
    <property type="protein sequence ID" value="ADL19765.1"/>
    <property type="molecule type" value="Genomic_DNA"/>
</dbReference>
<organism evidence="5 6">
    <name type="scientific">Acidilobus saccharovorans (strain DSM 16705 / JCM 18335 / VKM B-2471 / 345-15)</name>
    <dbReference type="NCBI Taxonomy" id="666510"/>
    <lineage>
        <taxon>Archaea</taxon>
        <taxon>Thermoproteota</taxon>
        <taxon>Thermoprotei</taxon>
        <taxon>Acidilobales</taxon>
        <taxon>Acidilobaceae</taxon>
        <taxon>Acidilobus</taxon>
    </lineage>
</organism>
<dbReference type="GeneID" id="9499616"/>
<dbReference type="STRING" id="666510.ASAC_1360"/>
<dbReference type="InterPro" id="IPR015815">
    <property type="entry name" value="HIBADH-related"/>
</dbReference>
<dbReference type="SUPFAM" id="SSF48179">
    <property type="entry name" value="6-phosphogluconate dehydrogenase C-terminal domain-like"/>
    <property type="match status" value="1"/>
</dbReference>
<accession>D9PYX8</accession>
<dbReference type="PANTHER" id="PTHR43580:SF2">
    <property type="entry name" value="CYTOKINE-LIKE NUCLEAR FACTOR N-PAC"/>
    <property type="match status" value="1"/>
</dbReference>
<dbReference type="InParanoid" id="D9PYX8"/>
<dbReference type="Gene3D" id="1.10.1040.10">
    <property type="entry name" value="N-(1-d-carboxylethyl)-l-norvaline Dehydrogenase, domain 2"/>
    <property type="match status" value="1"/>
</dbReference>
<sequence length="284" mass="29753">MKVAVLGAGLMGSAMAMRLSSQGFQVHVWDRTREKAEALAKQAGGQAFGSPWRAVEAADAAIAFLSDDSAMISVATDMRRADGLLFINSSTITPNTSRALAEHFAGLGICYVEAPVVGGANDLERGSALFLVAGDQGCVRLSRGVLSAAGELIEVGGGPGSAMALKLAYNSVLITTMSSLAEAISLAEAYGVGPEKLKEVMKRTAFAGVAEKYIDRMLSGSQLHFRLSLAAKDLEYASRASFDVGLPAAVTSAAARLYKSAEAHGMGDLDYTKIIEFVRPKRPS</sequence>
<evidence type="ECO:0000259" key="3">
    <source>
        <dbReference type="Pfam" id="PF03446"/>
    </source>
</evidence>
<evidence type="ECO:0000313" key="5">
    <source>
        <dbReference type="EMBL" id="ADL19765.1"/>
    </source>
</evidence>
<dbReference type="InterPro" id="IPR029154">
    <property type="entry name" value="HIBADH-like_NADP-bd"/>
</dbReference>
<feature type="domain" description="3-hydroxyisobutyrate dehydrogenase-like NAD-binding" evidence="4">
    <location>
        <begin position="160"/>
        <end position="277"/>
    </location>
</feature>
<dbReference type="InterPro" id="IPR013328">
    <property type="entry name" value="6PGD_dom2"/>
</dbReference>
<reference evidence="5 6" key="1">
    <citation type="journal article" date="2010" name="Appl. Environ. Microbiol.">
        <title>The genome sequence of the crenarchaeon Acidilobus saccharovorans supports a new order, Acidilobales, and suggests an important ecological role in terrestrial acidic hot springs.</title>
        <authorList>
            <person name="Mardanov A.V."/>
            <person name="Svetlitchnyi V.A."/>
            <person name="Beletsky A.V."/>
            <person name="Prokofeva M.I."/>
            <person name="Bonch-Osmolovskaya E.A."/>
            <person name="Ravin N.V."/>
            <person name="Skryabin K.G."/>
        </authorList>
    </citation>
    <scope>NUCLEOTIDE SEQUENCE [LARGE SCALE GENOMIC DNA]</scope>
    <source>
        <strain evidence="6">DSM 16705 / JCM 18335 / VKM B-2471 / 345-15</strain>
    </source>
</reference>
<keyword evidence="1" id="KW-0560">Oxidoreductase</keyword>
<evidence type="ECO:0000256" key="2">
    <source>
        <dbReference type="ARBA" id="ARBA00023027"/>
    </source>
</evidence>